<dbReference type="GO" id="GO:0006355">
    <property type="term" value="P:regulation of DNA-templated transcription"/>
    <property type="evidence" value="ECO:0007669"/>
    <property type="project" value="InterPro"/>
</dbReference>
<feature type="domain" description="HTH luxR-type" evidence="5">
    <location>
        <begin position="136"/>
        <end position="201"/>
    </location>
</feature>
<keyword evidence="1" id="KW-0805">Transcription regulation</keyword>
<dbReference type="PRINTS" id="PR00038">
    <property type="entry name" value="HTHLUXR"/>
</dbReference>
<dbReference type="PROSITE" id="PS50043">
    <property type="entry name" value="HTH_LUXR_2"/>
    <property type="match status" value="1"/>
</dbReference>
<keyword evidence="8" id="KW-1185">Reference proteome</keyword>
<dbReference type="PANTHER" id="PTHR44688">
    <property type="entry name" value="DNA-BINDING TRANSCRIPTIONAL ACTIVATOR DEVR_DOSR"/>
    <property type="match status" value="1"/>
</dbReference>
<name>A0A437M075_9SPHN</name>
<feature type="domain" description="Response regulatory" evidence="6">
    <location>
        <begin position="6"/>
        <end position="120"/>
    </location>
</feature>
<keyword evidence="2" id="KW-0238">DNA-binding</keyword>
<evidence type="ECO:0000256" key="4">
    <source>
        <dbReference type="PROSITE-ProRule" id="PRU00169"/>
    </source>
</evidence>
<dbReference type="PANTHER" id="PTHR44688:SF16">
    <property type="entry name" value="DNA-BINDING TRANSCRIPTIONAL ACTIVATOR DEVR_DOSR"/>
    <property type="match status" value="1"/>
</dbReference>
<dbReference type="PROSITE" id="PS00622">
    <property type="entry name" value="HTH_LUXR_1"/>
    <property type="match status" value="1"/>
</dbReference>
<dbReference type="OrthoDB" id="9782655at2"/>
<sequence length="207" mass="22531">MSEAGTVHIVDDDPLIRDSIEELLLSIDQPARGYASALDFLETAPLDAPGCILVDVRLPRMGGLELQAKLASEGCTLPVILMTGHADIPMTVQAMKAGAVDFLTKPLREQDILQAIGTALSSNSERRSQSQEKARLTASYATLSSREREVMALISAGKRNRDIATALSLSEITIKIHRASAMRKMGARNTQELVRIDHELQKFLPAI</sequence>
<evidence type="ECO:0000313" key="8">
    <source>
        <dbReference type="Proteomes" id="UP000282971"/>
    </source>
</evidence>
<accession>A0A437M075</accession>
<reference evidence="7 8" key="1">
    <citation type="submission" date="2019-01" db="EMBL/GenBank/DDBJ databases">
        <authorList>
            <person name="Chen W.-M."/>
        </authorList>
    </citation>
    <scope>NUCLEOTIDE SEQUENCE [LARGE SCALE GENOMIC DNA]</scope>
    <source>
        <strain evidence="7 8">CCP-7</strain>
    </source>
</reference>
<dbReference type="AlphaFoldDB" id="A0A437M075"/>
<protein>
    <submittedName>
        <fullName evidence="7">Response regulator transcription factor</fullName>
    </submittedName>
</protein>
<organism evidence="7 8">
    <name type="scientific">Sphingomonas crocodyli</name>
    <dbReference type="NCBI Taxonomy" id="1979270"/>
    <lineage>
        <taxon>Bacteria</taxon>
        <taxon>Pseudomonadati</taxon>
        <taxon>Pseudomonadota</taxon>
        <taxon>Alphaproteobacteria</taxon>
        <taxon>Sphingomonadales</taxon>
        <taxon>Sphingomonadaceae</taxon>
        <taxon>Sphingomonas</taxon>
    </lineage>
</organism>
<dbReference type="RefSeq" id="WP_127744929.1">
    <property type="nucleotide sequence ID" value="NZ_SACN01000002.1"/>
</dbReference>
<dbReference type="SMART" id="SM00448">
    <property type="entry name" value="REC"/>
    <property type="match status" value="1"/>
</dbReference>
<evidence type="ECO:0000313" key="7">
    <source>
        <dbReference type="EMBL" id="RVT90914.1"/>
    </source>
</evidence>
<dbReference type="InterPro" id="IPR036388">
    <property type="entry name" value="WH-like_DNA-bd_sf"/>
</dbReference>
<dbReference type="PROSITE" id="PS50110">
    <property type="entry name" value="RESPONSE_REGULATORY"/>
    <property type="match status" value="1"/>
</dbReference>
<dbReference type="EMBL" id="SACN01000002">
    <property type="protein sequence ID" value="RVT90914.1"/>
    <property type="molecule type" value="Genomic_DNA"/>
</dbReference>
<dbReference type="Pfam" id="PF00196">
    <property type="entry name" value="GerE"/>
    <property type="match status" value="1"/>
</dbReference>
<dbReference type="Gene3D" id="1.10.10.10">
    <property type="entry name" value="Winged helix-like DNA-binding domain superfamily/Winged helix DNA-binding domain"/>
    <property type="match status" value="1"/>
</dbReference>
<feature type="modified residue" description="4-aspartylphosphate" evidence="4">
    <location>
        <position position="55"/>
    </location>
</feature>
<evidence type="ECO:0000256" key="2">
    <source>
        <dbReference type="ARBA" id="ARBA00023125"/>
    </source>
</evidence>
<keyword evidence="4" id="KW-0597">Phosphoprotein</keyword>
<dbReference type="GO" id="GO:0000160">
    <property type="term" value="P:phosphorelay signal transduction system"/>
    <property type="evidence" value="ECO:0007669"/>
    <property type="project" value="InterPro"/>
</dbReference>
<comment type="caution">
    <text evidence="7">The sequence shown here is derived from an EMBL/GenBank/DDBJ whole genome shotgun (WGS) entry which is preliminary data.</text>
</comment>
<gene>
    <name evidence="7" type="ORF">EOD43_15355</name>
</gene>
<dbReference type="Pfam" id="PF00072">
    <property type="entry name" value="Response_reg"/>
    <property type="match status" value="1"/>
</dbReference>
<evidence type="ECO:0000256" key="1">
    <source>
        <dbReference type="ARBA" id="ARBA00023015"/>
    </source>
</evidence>
<evidence type="ECO:0000259" key="6">
    <source>
        <dbReference type="PROSITE" id="PS50110"/>
    </source>
</evidence>
<evidence type="ECO:0000256" key="3">
    <source>
        <dbReference type="ARBA" id="ARBA00023163"/>
    </source>
</evidence>
<dbReference type="Proteomes" id="UP000282971">
    <property type="component" value="Unassembled WGS sequence"/>
</dbReference>
<dbReference type="SUPFAM" id="SSF52172">
    <property type="entry name" value="CheY-like"/>
    <property type="match status" value="1"/>
</dbReference>
<evidence type="ECO:0000259" key="5">
    <source>
        <dbReference type="PROSITE" id="PS50043"/>
    </source>
</evidence>
<dbReference type="InterPro" id="IPR000792">
    <property type="entry name" value="Tscrpt_reg_LuxR_C"/>
</dbReference>
<proteinExistence type="predicted"/>
<dbReference type="InterPro" id="IPR001789">
    <property type="entry name" value="Sig_transdc_resp-reg_receiver"/>
</dbReference>
<keyword evidence="3" id="KW-0804">Transcription</keyword>
<dbReference type="GO" id="GO:0003677">
    <property type="term" value="F:DNA binding"/>
    <property type="evidence" value="ECO:0007669"/>
    <property type="project" value="UniProtKB-KW"/>
</dbReference>
<dbReference type="Gene3D" id="3.40.50.2300">
    <property type="match status" value="1"/>
</dbReference>
<dbReference type="InterPro" id="IPR011006">
    <property type="entry name" value="CheY-like_superfamily"/>
</dbReference>
<dbReference type="CDD" id="cd17537">
    <property type="entry name" value="REC_FixJ"/>
    <property type="match status" value="1"/>
</dbReference>
<dbReference type="SMART" id="SM00421">
    <property type="entry name" value="HTH_LUXR"/>
    <property type="match status" value="1"/>
</dbReference>
<dbReference type="CDD" id="cd06170">
    <property type="entry name" value="LuxR_C_like"/>
    <property type="match status" value="1"/>
</dbReference>